<dbReference type="FunFam" id="1.10.287.1130:FF:000003">
    <property type="entry name" value="Cytochrome c oxidase copper chaperone"/>
    <property type="match status" value="1"/>
</dbReference>
<organism evidence="17 18">
    <name type="scientific">Arabidopsis arenosa</name>
    <name type="common">Sand rock-cress</name>
    <name type="synonym">Cardaminopsis arenosa</name>
    <dbReference type="NCBI Taxonomy" id="38785"/>
    <lineage>
        <taxon>Eukaryota</taxon>
        <taxon>Viridiplantae</taxon>
        <taxon>Streptophyta</taxon>
        <taxon>Embryophyta</taxon>
        <taxon>Tracheophyta</taxon>
        <taxon>Spermatophyta</taxon>
        <taxon>Magnoliopsida</taxon>
        <taxon>eudicotyledons</taxon>
        <taxon>Gunneridae</taxon>
        <taxon>Pentapetalae</taxon>
        <taxon>rosids</taxon>
        <taxon>malvids</taxon>
        <taxon>Brassicales</taxon>
        <taxon>Brassicaceae</taxon>
        <taxon>Camelineae</taxon>
        <taxon>Arabidopsis</taxon>
    </lineage>
</organism>
<comment type="subcellular location">
    <subcellularLocation>
        <location evidence="1">Mitochondrion intermembrane space</location>
    </subcellularLocation>
</comment>
<dbReference type="GO" id="GO:0016531">
    <property type="term" value="F:copper chaperone activity"/>
    <property type="evidence" value="ECO:0007669"/>
    <property type="project" value="InterPro"/>
</dbReference>
<keyword evidence="8" id="KW-0067">ATP-binding</keyword>
<dbReference type="CDD" id="cd23837">
    <property type="entry name" value="UBCc_UBE2O"/>
    <property type="match status" value="3"/>
</dbReference>
<feature type="binding site" evidence="13">
    <location>
        <position position="709"/>
    </location>
    <ligand>
        <name>Cu cation</name>
        <dbReference type="ChEBI" id="CHEBI:23378"/>
    </ligand>
</feature>
<dbReference type="Gene3D" id="3.10.110.10">
    <property type="entry name" value="Ubiquitin Conjugating Enzyme"/>
    <property type="match status" value="3"/>
</dbReference>
<evidence type="ECO:0000256" key="1">
    <source>
        <dbReference type="ARBA" id="ARBA00004569"/>
    </source>
</evidence>
<keyword evidence="6" id="KW-0547">Nucleotide-binding</keyword>
<evidence type="ECO:0000256" key="9">
    <source>
        <dbReference type="ARBA" id="ARBA00023008"/>
    </source>
</evidence>
<feature type="domain" description="UBC core" evidence="16">
    <location>
        <begin position="1332"/>
        <end position="1492"/>
    </location>
</feature>
<dbReference type="InterPro" id="IPR048354">
    <property type="entry name" value="TOD1_MUCI70_glycTrfase_dom"/>
</dbReference>
<evidence type="ECO:0000313" key="18">
    <source>
        <dbReference type="Proteomes" id="UP000682877"/>
    </source>
</evidence>
<keyword evidence="15" id="KW-0472">Membrane</keyword>
<dbReference type="SMART" id="SM00212">
    <property type="entry name" value="UBCc"/>
    <property type="match status" value="3"/>
</dbReference>
<dbReference type="Pfam" id="PF04765">
    <property type="entry name" value="TOD1_MUCI70"/>
    <property type="match status" value="1"/>
</dbReference>
<keyword evidence="11" id="KW-1015">Disulfide bond</keyword>
<evidence type="ECO:0000256" key="12">
    <source>
        <dbReference type="ARBA" id="ARBA00023186"/>
    </source>
</evidence>
<feature type="region of interest" description="Disordered" evidence="14">
    <location>
        <begin position="103"/>
        <end position="130"/>
    </location>
</feature>
<dbReference type="EMBL" id="LR999451">
    <property type="protein sequence ID" value="CAE5960083.1"/>
    <property type="molecule type" value="Genomic_DNA"/>
</dbReference>
<dbReference type="Gene3D" id="1.10.287.1130">
    <property type="entry name" value="CytochromE C oxidase copper chaperone"/>
    <property type="match status" value="1"/>
</dbReference>
<feature type="compositionally biased region" description="Low complexity" evidence="14">
    <location>
        <begin position="1288"/>
        <end position="1297"/>
    </location>
</feature>
<keyword evidence="12" id="KW-0143">Chaperone</keyword>
<dbReference type="InterPro" id="IPR007745">
    <property type="entry name" value="Cyt_c_oxidase_Cu-chaperone"/>
</dbReference>
<evidence type="ECO:0000256" key="3">
    <source>
        <dbReference type="ARBA" id="ARBA00012486"/>
    </source>
</evidence>
<keyword evidence="18" id="KW-1185">Reference proteome</keyword>
<evidence type="ECO:0000256" key="5">
    <source>
        <dbReference type="ARBA" id="ARBA00022723"/>
    </source>
</evidence>
<feature type="compositionally biased region" description="Pro residues" evidence="14">
    <location>
        <begin position="120"/>
        <end position="130"/>
    </location>
</feature>
<dbReference type="InterPro" id="IPR009069">
    <property type="entry name" value="Cys_alpha_HP_mot_SF"/>
</dbReference>
<dbReference type="Pfam" id="PF05051">
    <property type="entry name" value="COX17"/>
    <property type="match status" value="1"/>
</dbReference>
<dbReference type="InterPro" id="IPR000608">
    <property type="entry name" value="UBC"/>
</dbReference>
<evidence type="ECO:0000256" key="13">
    <source>
        <dbReference type="PIRSR" id="PIRSR607745-1"/>
    </source>
</evidence>
<feature type="binding site" evidence="13">
    <location>
        <position position="708"/>
    </location>
    <ligand>
        <name>Cu cation</name>
        <dbReference type="ChEBI" id="CHEBI:23378"/>
    </ligand>
</feature>
<dbReference type="PROSITE" id="PS50127">
    <property type="entry name" value="UBC_2"/>
    <property type="match status" value="3"/>
</dbReference>
<gene>
    <name evidence="17" type="ORF">AARE701A_LOCUS3543</name>
</gene>
<keyword evidence="4" id="KW-0808">Transferase</keyword>
<dbReference type="EC" id="2.3.2.23" evidence="3"/>
<evidence type="ECO:0000256" key="15">
    <source>
        <dbReference type="SAM" id="Phobius"/>
    </source>
</evidence>
<feature type="domain" description="UBC core" evidence="16">
    <location>
        <begin position="1580"/>
        <end position="1741"/>
    </location>
</feature>
<feature type="transmembrane region" description="Helical" evidence="15">
    <location>
        <begin position="618"/>
        <end position="639"/>
    </location>
</feature>
<evidence type="ECO:0000313" key="17">
    <source>
        <dbReference type="EMBL" id="CAE5960083.1"/>
    </source>
</evidence>
<keyword evidence="15" id="KW-0812">Transmembrane</keyword>
<accession>A0A8S1ZKZ4</accession>
<keyword evidence="9 13" id="KW-0186">Copper</keyword>
<dbReference type="FunFam" id="3.10.110.10:FF:000028">
    <property type="entry name" value="Probable ubiquitin-conjugating enzyme E2 23"/>
    <property type="match status" value="2"/>
</dbReference>
<dbReference type="GO" id="GO:0005758">
    <property type="term" value="C:mitochondrial intermembrane space"/>
    <property type="evidence" value="ECO:0007669"/>
    <property type="project" value="UniProtKB-SubCell"/>
</dbReference>
<keyword evidence="15" id="KW-1133">Transmembrane helix</keyword>
<comment type="similarity">
    <text evidence="2">Belongs to the COX17 family.</text>
</comment>
<feature type="transmembrane region" description="Helical" evidence="15">
    <location>
        <begin position="26"/>
        <end position="46"/>
    </location>
</feature>
<feature type="transmembrane region" description="Helical" evidence="15">
    <location>
        <begin position="1828"/>
        <end position="1849"/>
    </location>
</feature>
<evidence type="ECO:0000256" key="14">
    <source>
        <dbReference type="SAM" id="MobiDB-lite"/>
    </source>
</evidence>
<feature type="compositionally biased region" description="Low complexity" evidence="14">
    <location>
        <begin position="891"/>
        <end position="907"/>
    </location>
</feature>
<evidence type="ECO:0000259" key="16">
    <source>
        <dbReference type="PROSITE" id="PS50127"/>
    </source>
</evidence>
<feature type="transmembrane region" description="Helical" evidence="15">
    <location>
        <begin position="539"/>
        <end position="561"/>
    </location>
</feature>
<reference evidence="17" key="1">
    <citation type="submission" date="2021-01" db="EMBL/GenBank/DDBJ databases">
        <authorList>
            <person name="Bezrukov I."/>
        </authorList>
    </citation>
    <scope>NUCLEOTIDE SEQUENCE</scope>
</reference>
<keyword evidence="5 13" id="KW-0479">Metal-binding</keyword>
<name>A0A8S1ZKZ4_ARAAE</name>
<dbReference type="SUPFAM" id="SSF47072">
    <property type="entry name" value="Cysteine alpha-hairpin motif"/>
    <property type="match status" value="1"/>
</dbReference>
<dbReference type="GO" id="GO:0005507">
    <property type="term" value="F:copper ion binding"/>
    <property type="evidence" value="ECO:0007669"/>
    <property type="project" value="InterPro"/>
</dbReference>
<evidence type="ECO:0000256" key="6">
    <source>
        <dbReference type="ARBA" id="ARBA00022741"/>
    </source>
</evidence>
<dbReference type="InterPro" id="IPR057187">
    <property type="entry name" value="DUF7865"/>
</dbReference>
<evidence type="ECO:0000256" key="10">
    <source>
        <dbReference type="ARBA" id="ARBA00023128"/>
    </source>
</evidence>
<dbReference type="GO" id="GO:0061631">
    <property type="term" value="F:ubiquitin conjugating enzyme activity"/>
    <property type="evidence" value="ECO:0007669"/>
    <property type="project" value="UniProtKB-EC"/>
</dbReference>
<dbReference type="SUPFAM" id="SSF54495">
    <property type="entry name" value="UBC-like"/>
    <property type="match status" value="3"/>
</dbReference>
<feature type="region of interest" description="Disordered" evidence="14">
    <location>
        <begin position="505"/>
        <end position="524"/>
    </location>
</feature>
<evidence type="ECO:0000256" key="8">
    <source>
        <dbReference type="ARBA" id="ARBA00022840"/>
    </source>
</evidence>
<dbReference type="PANTHER" id="PTHR46116">
    <property type="entry name" value="(E3-INDEPENDENT) E2 UBIQUITIN-CONJUGATING ENZYME"/>
    <property type="match status" value="1"/>
</dbReference>
<keyword evidence="7" id="KW-0833">Ubl conjugation pathway</keyword>
<dbReference type="Proteomes" id="UP000682877">
    <property type="component" value="Chromosome 1"/>
</dbReference>
<dbReference type="PANTHER" id="PTHR46116:SF22">
    <property type="entry name" value="UBIQUITIN-CONJUGATING ENZYME E2 26-RELATED"/>
    <property type="match status" value="1"/>
</dbReference>
<evidence type="ECO:0000256" key="2">
    <source>
        <dbReference type="ARBA" id="ARBA00009241"/>
    </source>
</evidence>
<feature type="domain" description="UBC core" evidence="16">
    <location>
        <begin position="1035"/>
        <end position="1195"/>
    </location>
</feature>
<proteinExistence type="inferred from homology"/>
<evidence type="ECO:0000256" key="11">
    <source>
        <dbReference type="ARBA" id="ARBA00023157"/>
    </source>
</evidence>
<feature type="transmembrane region" description="Helical" evidence="15">
    <location>
        <begin position="587"/>
        <end position="612"/>
    </location>
</feature>
<evidence type="ECO:0000256" key="4">
    <source>
        <dbReference type="ARBA" id="ARBA00022679"/>
    </source>
</evidence>
<dbReference type="InterPro" id="IPR016135">
    <property type="entry name" value="UBQ-conjugating_enzyme/RWD"/>
</dbReference>
<dbReference type="PROSITE" id="PS51808">
    <property type="entry name" value="CHCH"/>
    <property type="match status" value="1"/>
</dbReference>
<keyword evidence="10" id="KW-0496">Mitochondrion</keyword>
<feature type="region of interest" description="Disordered" evidence="14">
    <location>
        <begin position="888"/>
        <end position="919"/>
    </location>
</feature>
<sequence length="1853" mass="209457">MLTSNSKEKERSLSFLCCWYLGRRRVAMLLLLSLAFVVFVLGSYTINKEGNSPNIHQSIETMDFGSNQTPISRELTSFYTQNSDNNHIRDSFMWNGIGGSDVDVNHPSPSHHHPCDSFSFPPPPPPGMRRPGPRPCPVCYLPPEEALAHMPKYPFESPMLKNLTYIHEESPVKPEESQGGSDFGGYPSLEHRTNSFDIKESMTVHCGFIKGTKPGYQTGFDIDEDILHELDQSHDVIVASAIFGKYDIIQEPVNISEMARKNIPFYMFVDEETHLYLKNTSSYTDDNKRVGLWRIIVVHNVPYTDARRNGKVPKLLLHRLFPNVRYSIWVDAKLQIVVDPYQILERFLWRTNSSFAISRHYRRFDVFVEAEANKAARKYDNASIDYQVEFYKKEGLTPYTEAKLPITSDVPEGCTIIREHIPITNLFTCVWFNEVDRFTSRDQLSFAIARDKIREKVDWNINMFLDCERRNFVKQVYHRDVLMNMKPPRASSRVLPEPPALPRGRLVGGRATTGKKTPGQRGKRRHRKVSAAVSMNPSLFRVICILHSIIALTSGTLMMFYTEKASIFGPGSEIASKLKGSTPHDELLIQISQSFSGLLLFAIGLVLFMVSFVKDREFHSFFASGSVILYVLMAMWRVLFEWKIEDLAYEWPKQALGDIALAISWVFFLVYSWREKMSGSQGQDSACSLDQPSKNVVATETKPKKRICCACPDTKKLRDECIVEHGESACAKWIEAHLSCLRSEGFKNQTLGISSMEPDVVEIPPPPLIASGSRTRKPRKAVPEVIDVENYEFRNVGGLNGGNNVVDKKNKGKAIQVDSFSYNNVQSHHPGSSPINLETFQDCYGHKNNPFSQFSNQPIDVDDYTMFQDVLDPKNVPAGAEVTTLPWGLNSSSKGTAKSSRSSLRSQSMKEYGTSSLATTHVPQATTHVPQLWDYSLPQQNQAIYSSVSFSVVQPQTPDVLMVPNPTPNSFSFDASASSSRPIAAGPISSVQDSSNVRKIKEEFLRDFKRFDTVEDFSDHHYASKGKSSKQHSKNWVKKVQADWKILENDLPEAISVRACESRMDLLRAVIIGAEGTPYHDGLFFFDIQFPDTYPSVPPKVHYHSGGLRINPNLYNCGKVCLSLLGTWAGSAREKWLPKESTMLQLLVSIQALILNEKPYFNEPGYVQSVGTASGESHSKVYSENVFVLSLKTMVYSMRKPPQHFEEYVQNHFFVRSHDIVKACNAYKAGAPLGSMVKGGVQDLEQASQSGSKKFKTDVASFMQTVVDEFVKLGVKELAEKPTPPESNANTENQNNKTNRKRSRSSRFDTVENFSDHHYASMGNWLKQHSKNWVKKVQEEWKILDKDLPETIFVRACESRMDLLRAVIIGAEGTPYHDGLFFFDIQFPDTYPSVPPKVYYHSGGLRINPNLYKCGKVCLSLLGTWTGTMRENWIPKESTMLQLLVSIQALILNEKPYFNEPLYARTKGTSSGESQSRVYSENVFVLSLKTMVYSMRKPPKHFEEFVRCHFFVRSHDIMKACNAYKDGAPIGSMVKGGVQGLEQASQSGSKKFRTDVASFMKTLVGEFVKLEQKENYLRSMLTQRINAIKQTLREADHRETIFVRACESRIDLLRAVIIGAEGTPYHDGLFFFDIQFPDSYPSVPPKVHYHSGGLRINPNLYNCGKVCLSLIRTWTGKTREKWLPKESTMLQLLVSIQALILNEKPFFNEPGYEKSIGTPSGESSSKAYSENVFLLSLKTMVYSMRKPPQHFEEFVRSHFFVRSHDIVKACNAYKNGAPVGSMVKGGVKAPKQTRQSGSYKFRTNVAVFMKTVVDEFVNLGAIREANHRGFLCGIAFFITIVAFLAFGIASKKF</sequence>
<dbReference type="Pfam" id="PF00179">
    <property type="entry name" value="UQ_con"/>
    <property type="match status" value="3"/>
</dbReference>
<feature type="region of interest" description="Disordered" evidence="14">
    <location>
        <begin position="1279"/>
        <end position="1307"/>
    </location>
</feature>
<dbReference type="Pfam" id="PF25266">
    <property type="entry name" value="DUF7865"/>
    <property type="match status" value="1"/>
</dbReference>
<evidence type="ECO:0000256" key="7">
    <source>
        <dbReference type="ARBA" id="ARBA00022786"/>
    </source>
</evidence>
<protein>
    <recommendedName>
        <fullName evidence="3">E2 ubiquitin-conjugating enzyme</fullName>
        <ecNumber evidence="3">2.3.2.23</ecNumber>
    </recommendedName>
</protein>
<dbReference type="GO" id="GO:0005524">
    <property type="term" value="F:ATP binding"/>
    <property type="evidence" value="ECO:0007669"/>
    <property type="project" value="UniProtKB-KW"/>
</dbReference>